<dbReference type="PANTHER" id="PTHR32479:SF19">
    <property type="entry name" value="ANAEROBIC GLYCEROL-3-PHOSPHATE DEHYDROGENASE SUBUNIT C"/>
    <property type="match status" value="1"/>
</dbReference>
<dbReference type="EC" id="1.8.98.1" evidence="7"/>
<keyword evidence="2" id="KW-0479">Metal-binding</keyword>
<name>A0ABV2QF16_9BURK</name>
<dbReference type="InterPro" id="IPR017900">
    <property type="entry name" value="4Fe4S_Fe_S_CS"/>
</dbReference>
<dbReference type="InterPro" id="IPR004017">
    <property type="entry name" value="Cys_rich_dom"/>
</dbReference>
<dbReference type="EMBL" id="JBEPSH010000010">
    <property type="protein sequence ID" value="MET4579631.1"/>
    <property type="molecule type" value="Genomic_DNA"/>
</dbReference>
<dbReference type="SUPFAM" id="SSF54862">
    <property type="entry name" value="4Fe-4S ferredoxins"/>
    <property type="match status" value="1"/>
</dbReference>
<keyword evidence="8" id="KW-1185">Reference proteome</keyword>
<evidence type="ECO:0000259" key="6">
    <source>
        <dbReference type="PROSITE" id="PS51379"/>
    </source>
</evidence>
<comment type="caution">
    <text evidence="7">The sequence shown here is derived from an EMBL/GenBank/DDBJ whole genome shotgun (WGS) entry which is preliminary data.</text>
</comment>
<dbReference type="RefSeq" id="WP_354447886.1">
    <property type="nucleotide sequence ID" value="NZ_JBEPSH010000010.1"/>
</dbReference>
<organism evidence="7 8">
    <name type="scientific">Ottowia thiooxydans</name>
    <dbReference type="NCBI Taxonomy" id="219182"/>
    <lineage>
        <taxon>Bacteria</taxon>
        <taxon>Pseudomonadati</taxon>
        <taxon>Pseudomonadota</taxon>
        <taxon>Betaproteobacteria</taxon>
        <taxon>Burkholderiales</taxon>
        <taxon>Comamonadaceae</taxon>
        <taxon>Ottowia</taxon>
    </lineage>
</organism>
<evidence type="ECO:0000256" key="3">
    <source>
        <dbReference type="ARBA" id="ARBA00022737"/>
    </source>
</evidence>
<dbReference type="PROSITE" id="PS51379">
    <property type="entry name" value="4FE4S_FER_2"/>
    <property type="match status" value="1"/>
</dbReference>
<dbReference type="InterPro" id="IPR017896">
    <property type="entry name" value="4Fe4S_Fe-S-bd"/>
</dbReference>
<keyword evidence="4" id="KW-0408">Iron</keyword>
<keyword evidence="5" id="KW-0411">Iron-sulfur</keyword>
<keyword evidence="3" id="KW-0677">Repeat</keyword>
<dbReference type="Gene3D" id="1.10.1060.10">
    <property type="entry name" value="Alpha-helical ferredoxin"/>
    <property type="match status" value="1"/>
</dbReference>
<reference evidence="7 8" key="1">
    <citation type="submission" date="2024-06" db="EMBL/GenBank/DDBJ databases">
        <title>Sorghum-associated microbial communities from plants grown in Nebraska, USA.</title>
        <authorList>
            <person name="Schachtman D."/>
        </authorList>
    </citation>
    <scope>NUCLEOTIDE SEQUENCE [LARGE SCALE GENOMIC DNA]</scope>
    <source>
        <strain evidence="7 8">2709</strain>
    </source>
</reference>
<protein>
    <submittedName>
        <fullName evidence="7">Heterodisulfide reductase subunit D</fullName>
        <ecNumber evidence="7">1.8.98.1</ecNumber>
    </submittedName>
</protein>
<gene>
    <name evidence="7" type="ORF">ABIE13_004768</name>
</gene>
<accession>A0ABV2QF16</accession>
<dbReference type="Pfam" id="PF02754">
    <property type="entry name" value="CCG"/>
    <property type="match status" value="1"/>
</dbReference>
<feature type="domain" description="4Fe-4S ferredoxin-type" evidence="6">
    <location>
        <begin position="17"/>
        <end position="47"/>
    </location>
</feature>
<evidence type="ECO:0000313" key="8">
    <source>
        <dbReference type="Proteomes" id="UP001549320"/>
    </source>
</evidence>
<evidence type="ECO:0000256" key="5">
    <source>
        <dbReference type="ARBA" id="ARBA00023014"/>
    </source>
</evidence>
<proteinExistence type="predicted"/>
<dbReference type="Pfam" id="PF13183">
    <property type="entry name" value="Fer4_8"/>
    <property type="match status" value="1"/>
</dbReference>
<dbReference type="InterPro" id="IPR009051">
    <property type="entry name" value="Helical_ferredxn"/>
</dbReference>
<evidence type="ECO:0000256" key="1">
    <source>
        <dbReference type="ARBA" id="ARBA00022485"/>
    </source>
</evidence>
<dbReference type="GO" id="GO:0051912">
    <property type="term" value="F:CoB--CoM heterodisulfide reductase activity"/>
    <property type="evidence" value="ECO:0007669"/>
    <property type="project" value="UniProtKB-EC"/>
</dbReference>
<evidence type="ECO:0000256" key="4">
    <source>
        <dbReference type="ARBA" id="ARBA00023004"/>
    </source>
</evidence>
<keyword evidence="1" id="KW-0004">4Fe-4S</keyword>
<dbReference type="Proteomes" id="UP001549320">
    <property type="component" value="Unassembled WGS sequence"/>
</dbReference>
<dbReference type="PANTHER" id="PTHR32479">
    <property type="entry name" value="GLYCOLATE OXIDASE IRON-SULFUR SUBUNIT"/>
    <property type="match status" value="1"/>
</dbReference>
<keyword evidence="7" id="KW-0560">Oxidoreductase</keyword>
<evidence type="ECO:0000256" key="2">
    <source>
        <dbReference type="ARBA" id="ARBA00022723"/>
    </source>
</evidence>
<dbReference type="PROSITE" id="PS00198">
    <property type="entry name" value="4FE4S_FER_1"/>
    <property type="match status" value="2"/>
</dbReference>
<evidence type="ECO:0000313" key="7">
    <source>
        <dbReference type="EMBL" id="MET4579631.1"/>
    </source>
</evidence>
<sequence length="442" mass="49476">METQQNNVPQTLTSFYAHAWEDLLSNCTRCGKCVEVCPVVPFDATLAAAQPVDVVTGVLDFMKDSSQPMREDSALWTYQCNGCDECIPACPVDINPRRMLMLANAEVSAKTHPTPHMFQKMARAIRILVSMQLVPEDAARLLKLKKPKDVDVVFFTGCNPVRTPQLLFNAMSVLEALGVNYEVMGGPASCCGVIHSKWEGDLQRGGKVSEQTLHRFGTFNPKTVLNWCPSCSIHLTETIKDYRSVSFDFDHITKFLIEREDELHKLFTTPVNMRVVVHTHHGMHDVGQNVMRLMRAIPGLTIVDEIEEPGYMCGVSSAERAPALKEQVRAQTIARCKQDDVDALVSLYHACHRQLASDGKTHGFQVLNYADLLVRALGMEPYADTLEQFRGRTDYREMVREAAPLLEANGIDMDPDELARVLPEIFAMAEWRGGLCSFSPEE</sequence>